<reference evidence="3 4" key="1">
    <citation type="journal article" date="2019" name="Sci. Rep.">
        <title>Orb-weaving spider Araneus ventricosus genome elucidates the spidroin gene catalogue.</title>
        <authorList>
            <person name="Kono N."/>
            <person name="Nakamura H."/>
            <person name="Ohtoshi R."/>
            <person name="Moran D.A.P."/>
            <person name="Shinohara A."/>
            <person name="Yoshida Y."/>
            <person name="Fujiwara M."/>
            <person name="Mori M."/>
            <person name="Tomita M."/>
            <person name="Arakawa K."/>
        </authorList>
    </citation>
    <scope>NUCLEOTIDE SEQUENCE [LARGE SCALE GENOMIC DNA]</scope>
</reference>
<sequence>MAWSGPAKSYQKVPPRPSEAGPTKLSWDEVPMQKTPGTCYVETITRPKSSSYTSLNSWVCCAFNFSEILSFCLFSRGHFIKRKLRKERKKNSYTQKQHRKSDRN</sequence>
<name>A0A4Y2DLA2_ARAVE</name>
<dbReference type="EMBL" id="BGPR01000373">
    <property type="protein sequence ID" value="GBM16405.1"/>
    <property type="molecule type" value="Genomic_DNA"/>
</dbReference>
<organism evidence="3 4">
    <name type="scientific">Araneus ventricosus</name>
    <name type="common">Orbweaver spider</name>
    <name type="synonym">Epeira ventricosa</name>
    <dbReference type="NCBI Taxonomy" id="182803"/>
    <lineage>
        <taxon>Eukaryota</taxon>
        <taxon>Metazoa</taxon>
        <taxon>Ecdysozoa</taxon>
        <taxon>Arthropoda</taxon>
        <taxon>Chelicerata</taxon>
        <taxon>Arachnida</taxon>
        <taxon>Araneae</taxon>
        <taxon>Araneomorphae</taxon>
        <taxon>Entelegynae</taxon>
        <taxon>Araneoidea</taxon>
        <taxon>Araneidae</taxon>
        <taxon>Araneus</taxon>
    </lineage>
</organism>
<feature type="region of interest" description="Disordered" evidence="1">
    <location>
        <begin position="1"/>
        <end position="30"/>
    </location>
</feature>
<dbReference type="Proteomes" id="UP000499080">
    <property type="component" value="Unassembled WGS sequence"/>
</dbReference>
<feature type="region of interest" description="Disordered" evidence="1">
    <location>
        <begin position="85"/>
        <end position="104"/>
    </location>
</feature>
<proteinExistence type="predicted"/>
<accession>A0A4Y2DLA2</accession>
<evidence type="ECO:0000256" key="1">
    <source>
        <dbReference type="SAM" id="MobiDB-lite"/>
    </source>
</evidence>
<evidence type="ECO:0000313" key="4">
    <source>
        <dbReference type="Proteomes" id="UP000499080"/>
    </source>
</evidence>
<feature type="transmembrane region" description="Helical" evidence="2">
    <location>
        <begin position="55"/>
        <end position="79"/>
    </location>
</feature>
<keyword evidence="4" id="KW-1185">Reference proteome</keyword>
<keyword evidence="2" id="KW-0472">Membrane</keyword>
<protein>
    <submittedName>
        <fullName evidence="3">Uncharacterized protein</fullName>
    </submittedName>
</protein>
<keyword evidence="2" id="KW-0812">Transmembrane</keyword>
<gene>
    <name evidence="3" type="ORF">AVEN_129726_1</name>
</gene>
<keyword evidence="2" id="KW-1133">Transmembrane helix</keyword>
<evidence type="ECO:0000256" key="2">
    <source>
        <dbReference type="SAM" id="Phobius"/>
    </source>
</evidence>
<dbReference type="AlphaFoldDB" id="A0A4Y2DLA2"/>
<evidence type="ECO:0000313" key="3">
    <source>
        <dbReference type="EMBL" id="GBM16405.1"/>
    </source>
</evidence>
<comment type="caution">
    <text evidence="3">The sequence shown here is derived from an EMBL/GenBank/DDBJ whole genome shotgun (WGS) entry which is preliminary data.</text>
</comment>